<organism evidence="6 7">
    <name type="scientific">Methylobacterium indicum</name>
    <dbReference type="NCBI Taxonomy" id="1775910"/>
    <lineage>
        <taxon>Bacteria</taxon>
        <taxon>Pseudomonadati</taxon>
        <taxon>Pseudomonadota</taxon>
        <taxon>Alphaproteobacteria</taxon>
        <taxon>Hyphomicrobiales</taxon>
        <taxon>Methylobacteriaceae</taxon>
        <taxon>Methylobacterium</taxon>
    </lineage>
</organism>
<dbReference type="GO" id="GO:0003678">
    <property type="term" value="F:DNA helicase activity"/>
    <property type="evidence" value="ECO:0007669"/>
    <property type="project" value="UniProtKB-ARBA"/>
</dbReference>
<dbReference type="SUPFAM" id="SSF52540">
    <property type="entry name" value="P-loop containing nucleoside triphosphate hydrolases"/>
    <property type="match status" value="2"/>
</dbReference>
<dbReference type="KEGG" id="mind:mvi_65160"/>
<evidence type="ECO:0000256" key="2">
    <source>
        <dbReference type="ARBA" id="ARBA00022741"/>
    </source>
</evidence>
<name>A0A8H9CB32_9HYPH</name>
<feature type="domain" description="MobA/MobL protein" evidence="5">
    <location>
        <begin position="17"/>
        <end position="220"/>
    </location>
</feature>
<dbReference type="AlphaFoldDB" id="A0A8H9CB32"/>
<dbReference type="Proteomes" id="UP000663508">
    <property type="component" value="Plasmid pVL1_4"/>
</dbReference>
<proteinExistence type="inferred from homology"/>
<comment type="similarity">
    <text evidence="1">Belongs to the MobA/MobL family.</text>
</comment>
<dbReference type="Pfam" id="PF03389">
    <property type="entry name" value="MobA_MobL"/>
    <property type="match status" value="1"/>
</dbReference>
<accession>A0A8H9CB32</accession>
<sequence>MAIYHLSIKAVSRAGGRSATAAAAYRSASLIADTRTGEIHDYQRRTGVEASFIVAPDGAAWAQDRAALWNVVEAAERRKDAKVAREYQVALPHELTPEERQALARDFAEHLCARYGVAADVAIHAPGREGDERNWHAHILTTTRAVTADGLGAKTRVLDVATTARVEVEALRAIWEERANRHLAQAGLAVAINRRSHLDRGSGLAPGEHVGVHATQMQRRGKPGVDRVAIDPETAARNAALIMRRPGEVLRLITDEKAVFTRQDVARALHRAGIDEPAAFQAALAQVMASKALVRLSVGEPSAGDCFTTQTLFSTETEMAASADRMACYRGHTVTKAQLDAVLSLHPELAEEQRAAVRYVTGPERIACVVGLAGAGKSTMLGAARKAWEAAGYQVHGAALAGKAAEGLQVSSGIPSRTLASWQLAWANEQDRLRIRDVLVIDEAGMVSSRQLAQFVERVELTGAKVVLVGDPEQLQPIGPGAGFRALCERTGFLELTTIRRQRREWQREASVALGRRDTRAGLEAYQANGSIRFAADGMAAREHLVADYLADRSAHPVGTRVALAHTRAEVRALNDAIRGHLRETGALRDEAGFASESAGALRFASGDRVVFLRNDRALGVKNGTLGTASAVAEGRLCVVLDDGRTVRIAQGDYAAVDHGYATTIHKSQGATVDRAFVLASAGLDRHLAYVAMTRHREGVGLYAGQDTFPDFEALAARLGRGRLKASVLDHLGEAPEQAGLPPGDRPMPLLEPRRVFTETAEAIGRAFAEYQLNTRLEPGKPGFGLKAAFTDPLAVATRLREAFARSGHRADATAHLLETEPERFGHLHGLRRRLLGDNRERREARAALPKVAAQVRTLLREWRETYDTTVAQETRERELAQVEIPGLSAAAAGFLAAYRAGSPEAGQALITQALVTEEGQGVMGEFRAVIQAATERAWAKGRSLSKYSFIGIPGMAEARGEALGETIVAVQTIEREGRRIVAEQERAEIRLELQHDQERAWRRGLDRGGPGFGL</sequence>
<dbReference type="PANTHER" id="PTHR43788:SF6">
    <property type="entry name" value="DNA HELICASE B"/>
    <property type="match status" value="1"/>
</dbReference>
<gene>
    <name evidence="6" type="ORF">mvi_65160</name>
</gene>
<evidence type="ECO:0000256" key="3">
    <source>
        <dbReference type="ARBA" id="ARBA00022840"/>
    </source>
</evidence>
<evidence type="ECO:0000256" key="4">
    <source>
        <dbReference type="ARBA" id="ARBA00022971"/>
    </source>
</evidence>
<keyword evidence="3" id="KW-0067">ATP-binding</keyword>
<protein>
    <recommendedName>
        <fullName evidence="5">MobA/MobL protein domain-containing protein</fullName>
    </recommendedName>
</protein>
<dbReference type="Gene3D" id="3.30.930.30">
    <property type="match status" value="1"/>
</dbReference>
<dbReference type="GO" id="GO:0005524">
    <property type="term" value="F:ATP binding"/>
    <property type="evidence" value="ECO:0007669"/>
    <property type="project" value="UniProtKB-KW"/>
</dbReference>
<dbReference type="NCBIfam" id="NF041496">
    <property type="entry name" value="MobQ"/>
    <property type="match status" value="1"/>
</dbReference>
<evidence type="ECO:0000256" key="1">
    <source>
        <dbReference type="ARBA" id="ARBA00010873"/>
    </source>
</evidence>
<dbReference type="Pfam" id="PF13604">
    <property type="entry name" value="AAA_30"/>
    <property type="match status" value="1"/>
</dbReference>
<dbReference type="Gene3D" id="3.40.50.300">
    <property type="entry name" value="P-loop containing nucleotide triphosphate hydrolases"/>
    <property type="match status" value="2"/>
</dbReference>
<keyword evidence="6" id="KW-0614">Plasmid</keyword>
<dbReference type="RefSeq" id="WP_207184124.1">
    <property type="nucleotide sequence ID" value="NZ_AP024149.1"/>
</dbReference>
<keyword evidence="2" id="KW-0547">Nucleotide-binding</keyword>
<dbReference type="NCBIfam" id="TIGR02768">
    <property type="entry name" value="TraA_Ti"/>
    <property type="match status" value="1"/>
</dbReference>
<geneLocation type="plasmid" evidence="6 7">
    <name>pVL1_4</name>
</geneLocation>
<dbReference type="InterPro" id="IPR005053">
    <property type="entry name" value="MobA_MobL"/>
</dbReference>
<dbReference type="CDD" id="cd17933">
    <property type="entry name" value="DEXSc_RecD-like"/>
    <property type="match status" value="1"/>
</dbReference>
<dbReference type="InterPro" id="IPR014136">
    <property type="entry name" value="TraA_Ti"/>
</dbReference>
<dbReference type="InterPro" id="IPR027417">
    <property type="entry name" value="P-loop_NTPase"/>
</dbReference>
<dbReference type="Gene3D" id="2.30.30.940">
    <property type="match status" value="1"/>
</dbReference>
<evidence type="ECO:0000259" key="5">
    <source>
        <dbReference type="Pfam" id="PF03389"/>
    </source>
</evidence>
<dbReference type="InterPro" id="IPR050534">
    <property type="entry name" value="Coronavir_polyprotein_1ab"/>
</dbReference>
<dbReference type="EMBL" id="AP024149">
    <property type="protein sequence ID" value="BCM88055.1"/>
    <property type="molecule type" value="Genomic_DNA"/>
</dbReference>
<keyword evidence="4" id="KW-0184">Conjugation</keyword>
<evidence type="ECO:0000313" key="6">
    <source>
        <dbReference type="EMBL" id="BCM88055.1"/>
    </source>
</evidence>
<reference evidence="6" key="1">
    <citation type="submission" date="2020-11" db="EMBL/GenBank/DDBJ databases">
        <title>Complete genome sequence of a novel pathogenic Methylobacterium strain isolated from rice in Vietnam.</title>
        <authorList>
            <person name="Lai K."/>
            <person name="Okazaki S."/>
            <person name="Higashi K."/>
            <person name="Mori H."/>
            <person name="Toyoda A."/>
            <person name="Kurokawa K."/>
        </authorList>
    </citation>
    <scope>NUCLEOTIDE SEQUENCE</scope>
    <source>
        <strain evidence="6">VL1</strain>
        <plasmid evidence="6">pVL1_4</plasmid>
    </source>
</reference>
<dbReference type="PANTHER" id="PTHR43788">
    <property type="entry name" value="DNA2/NAM7 HELICASE FAMILY MEMBER"/>
    <property type="match status" value="1"/>
</dbReference>
<dbReference type="CDD" id="cd18809">
    <property type="entry name" value="SF1_C_RecD"/>
    <property type="match status" value="1"/>
</dbReference>
<evidence type="ECO:0000313" key="7">
    <source>
        <dbReference type="Proteomes" id="UP000663508"/>
    </source>
</evidence>